<dbReference type="Proteomes" id="UP000029121">
    <property type="component" value="Unassembled WGS sequence"/>
</dbReference>
<feature type="non-terminal residue" evidence="5">
    <location>
        <position position="1"/>
    </location>
</feature>
<dbReference type="STRING" id="81985.R0HD11"/>
<reference evidence="6" key="1">
    <citation type="journal article" date="2013" name="Nat. Genet.">
        <title>The Capsella rubella genome and the genomic consequences of rapid mating system evolution.</title>
        <authorList>
            <person name="Slotte T."/>
            <person name="Hazzouri K.M."/>
            <person name="Agren J.A."/>
            <person name="Koenig D."/>
            <person name="Maumus F."/>
            <person name="Guo Y.L."/>
            <person name="Steige K."/>
            <person name="Platts A.E."/>
            <person name="Escobar J.S."/>
            <person name="Newman L.K."/>
            <person name="Wang W."/>
            <person name="Mandakova T."/>
            <person name="Vello E."/>
            <person name="Smith L.M."/>
            <person name="Henz S.R."/>
            <person name="Steffen J."/>
            <person name="Takuno S."/>
            <person name="Brandvain Y."/>
            <person name="Coop G."/>
            <person name="Andolfatto P."/>
            <person name="Hu T.T."/>
            <person name="Blanchette M."/>
            <person name="Clark R.M."/>
            <person name="Quesneville H."/>
            <person name="Nordborg M."/>
            <person name="Gaut B.S."/>
            <person name="Lysak M.A."/>
            <person name="Jenkins J."/>
            <person name="Grimwood J."/>
            <person name="Chapman J."/>
            <person name="Prochnik S."/>
            <person name="Shu S."/>
            <person name="Rokhsar D."/>
            <person name="Schmutz J."/>
            <person name="Weigel D."/>
            <person name="Wright S.I."/>
        </authorList>
    </citation>
    <scope>NUCLEOTIDE SEQUENCE [LARGE SCALE GENOMIC DNA]</scope>
    <source>
        <strain evidence="6">cv. Monte Gargano</strain>
    </source>
</reference>
<dbReference type="GO" id="GO:0016788">
    <property type="term" value="F:hydrolase activity, acting on ester bonds"/>
    <property type="evidence" value="ECO:0007669"/>
    <property type="project" value="InterPro"/>
</dbReference>
<dbReference type="InterPro" id="IPR036514">
    <property type="entry name" value="SGNH_hydro_sf"/>
</dbReference>
<organism evidence="5 6">
    <name type="scientific">Capsella rubella</name>
    <dbReference type="NCBI Taxonomy" id="81985"/>
    <lineage>
        <taxon>Eukaryota</taxon>
        <taxon>Viridiplantae</taxon>
        <taxon>Streptophyta</taxon>
        <taxon>Embryophyta</taxon>
        <taxon>Tracheophyta</taxon>
        <taxon>Spermatophyta</taxon>
        <taxon>Magnoliopsida</taxon>
        <taxon>eudicotyledons</taxon>
        <taxon>Gunneridae</taxon>
        <taxon>Pentapetalae</taxon>
        <taxon>rosids</taxon>
        <taxon>malvids</taxon>
        <taxon>Brassicales</taxon>
        <taxon>Brassicaceae</taxon>
        <taxon>Camelineae</taxon>
        <taxon>Capsella</taxon>
    </lineage>
</organism>
<comment type="similarity">
    <text evidence="1">Belongs to the 'GDSL' lipolytic enzyme family.</text>
</comment>
<keyword evidence="4" id="KW-0443">Lipid metabolism</keyword>
<evidence type="ECO:0000256" key="2">
    <source>
        <dbReference type="ARBA" id="ARBA00022801"/>
    </source>
</evidence>
<sequence length="319" mass="35243">DINGVEASNQNHNLYHVRPTKLFVFGDSYVDTGNIIKPEVVSRKFPYGITFPGKPSGRFSDGLVATDFVESVGKEQLQYGMNFAYGGTGVFTTLTPLPNMTTQIDFFQKLLTTSGNIYSPSDLNSSIALVSVAGNDYSYYYIRNGSVAGFPTFIKQVLSQIEVDLRRIHALGVKKIAVASLQPLGCLPSLTVLSSYQRCNEPLNALVVLHNKLLQQVVAKLNSETGKHSSFVLLDYYSAFLAVFKKKGTNLGSKKFETPLKPCCKGNCGNVDEKGVKKYSLCDDPKSDFFWDNLHPSQEGWRSVYSLLGKPLTEFLTKV</sequence>
<proteinExistence type="inferred from homology"/>
<dbReference type="InterPro" id="IPR001087">
    <property type="entry name" value="GDSL"/>
</dbReference>
<evidence type="ECO:0000256" key="4">
    <source>
        <dbReference type="ARBA" id="ARBA00023098"/>
    </source>
</evidence>
<dbReference type="GO" id="GO:0016042">
    <property type="term" value="P:lipid catabolic process"/>
    <property type="evidence" value="ECO:0007669"/>
    <property type="project" value="UniProtKB-KW"/>
</dbReference>
<dbReference type="PANTHER" id="PTHR46020:SF32">
    <property type="entry name" value="GDSL ESTERASE_LIPASE"/>
    <property type="match status" value="1"/>
</dbReference>
<dbReference type="eggNOG" id="ENOG502QU3Y">
    <property type="taxonomic scope" value="Eukaryota"/>
</dbReference>
<evidence type="ECO:0000313" key="6">
    <source>
        <dbReference type="Proteomes" id="UP000029121"/>
    </source>
</evidence>
<dbReference type="InterPro" id="IPR035669">
    <property type="entry name" value="SGNH_plant_lipase-like"/>
</dbReference>
<accession>R0HD11</accession>
<keyword evidence="3" id="KW-0442">Lipid degradation</keyword>
<dbReference type="Pfam" id="PF00657">
    <property type="entry name" value="Lipase_GDSL"/>
    <property type="match status" value="1"/>
</dbReference>
<dbReference type="SUPFAM" id="SSF52266">
    <property type="entry name" value="SGNH hydrolase"/>
    <property type="match status" value="1"/>
</dbReference>
<dbReference type="CDD" id="cd01837">
    <property type="entry name" value="SGNH_plant_lipase_like"/>
    <property type="match status" value="1"/>
</dbReference>
<keyword evidence="6" id="KW-1185">Reference proteome</keyword>
<evidence type="ECO:0000256" key="3">
    <source>
        <dbReference type="ARBA" id="ARBA00022963"/>
    </source>
</evidence>
<dbReference type="AlphaFoldDB" id="R0HD11"/>
<gene>
    <name evidence="5" type="ORF">CARUB_v10003661mg</name>
</gene>
<evidence type="ECO:0000256" key="1">
    <source>
        <dbReference type="ARBA" id="ARBA00008668"/>
    </source>
</evidence>
<protein>
    <submittedName>
        <fullName evidence="5">Uncharacterized protein</fullName>
    </submittedName>
</protein>
<keyword evidence="2" id="KW-0378">Hydrolase</keyword>
<dbReference type="EMBL" id="KB870810">
    <property type="protein sequence ID" value="EOA22925.1"/>
    <property type="molecule type" value="Genomic_DNA"/>
</dbReference>
<dbReference type="Gene3D" id="3.40.50.1110">
    <property type="entry name" value="SGNH hydrolase"/>
    <property type="match status" value="1"/>
</dbReference>
<name>R0HD11_9BRAS</name>
<dbReference type="PANTHER" id="PTHR46020">
    <property type="entry name" value="OSJNBB0059K02.9 PROTEIN"/>
    <property type="match status" value="1"/>
</dbReference>
<evidence type="ECO:0000313" key="5">
    <source>
        <dbReference type="EMBL" id="EOA22925.1"/>
    </source>
</evidence>